<dbReference type="Proteomes" id="UP001143856">
    <property type="component" value="Unassembled WGS sequence"/>
</dbReference>
<organism evidence="1 2">
    <name type="scientific">Xylaria curta</name>
    <dbReference type="NCBI Taxonomy" id="42375"/>
    <lineage>
        <taxon>Eukaryota</taxon>
        <taxon>Fungi</taxon>
        <taxon>Dikarya</taxon>
        <taxon>Ascomycota</taxon>
        <taxon>Pezizomycotina</taxon>
        <taxon>Sordariomycetes</taxon>
        <taxon>Xylariomycetidae</taxon>
        <taxon>Xylariales</taxon>
        <taxon>Xylariaceae</taxon>
        <taxon>Xylaria</taxon>
    </lineage>
</organism>
<proteinExistence type="predicted"/>
<evidence type="ECO:0000313" key="2">
    <source>
        <dbReference type="Proteomes" id="UP001143856"/>
    </source>
</evidence>
<protein>
    <submittedName>
        <fullName evidence="1">Uncharacterized protein</fullName>
    </submittedName>
</protein>
<gene>
    <name evidence="1" type="ORF">NUW58_g1466</name>
</gene>
<evidence type="ECO:0000313" key="1">
    <source>
        <dbReference type="EMBL" id="KAJ2994766.1"/>
    </source>
</evidence>
<accession>A0ACC1PMT7</accession>
<keyword evidence="2" id="KW-1185">Reference proteome</keyword>
<dbReference type="EMBL" id="JAPDGR010000158">
    <property type="protein sequence ID" value="KAJ2994766.1"/>
    <property type="molecule type" value="Genomic_DNA"/>
</dbReference>
<reference evidence="1" key="1">
    <citation type="submission" date="2022-10" db="EMBL/GenBank/DDBJ databases">
        <title>Genome Sequence of Xylaria curta.</title>
        <authorList>
            <person name="Buettner E."/>
        </authorList>
    </citation>
    <scope>NUCLEOTIDE SEQUENCE</scope>
    <source>
        <strain evidence="1">Babe10</strain>
    </source>
</reference>
<comment type="caution">
    <text evidence="1">The sequence shown here is derived from an EMBL/GenBank/DDBJ whole genome shotgun (WGS) entry which is preliminary data.</text>
</comment>
<name>A0ACC1PMT7_9PEZI</name>
<sequence length="797" mass="90708">MPPRPAIFEFGPRNFVCNSCLSALRKRSTVTWPIRQLSQATGAPAPGRTKRRSPEQEAERLKTLQTLGLLRDAPDKLSVNYFEQGESGKLRRIQDENEFGKELIDPGGELDARLKELEGQLQGVTDMAKAIENMGGKEEADKLRRQFARDPDGNADDLLLDEIDNPSMSLLAIPVDGLNGNRQHRIHRLNDRIRRCSRAHERNDVLPKDVQDLWKAYSAARATMSGRWHTVPTSTWEFLWQILSAEYAFNTSRMSYIYALAKDMQQSGVSLRPEQQILALEAMFVDGWENEAIENHRRHVTTLGTNPETFVPFWQLGLQMYCRVGDLERAQRVATTIFESPHDTDPRFVQPLIKLCTETPSAIETGFKLYRDLRVSLGDSMTIEDYDTIISYFLASGNTEHALFIFVDMMKSGSVDLVGAQHYPPSVANPFFFGKWLKRLIGAGDLEGALNVLLFMRSHAITPRAIQVNGLIGAWLRSGVADNARKAEDIAWAMINTRIQFVELRRRKSSIPDVNLYQSGDGWPRANLETFCLLAENYKERGLTAKMGPLWQSFQAAEIAPNSFMLNQLLLSLLQEGNTKTLLPMYQEMFGRFGLKPDPHTFMALWQALPVNRFTRIPPKDLDSEVSRTRGLFAEMIKHISVFQSKDKLEIDDFLARNLLHSFRKIQDRAGLLLAYRALRRIFDYNPPDMVVFEMLLGTLDLERLAKRREGSKLIRARWSLDHYLAHRQQELVKSGEMKDGEDMSPEIRAEETGNFLELQLEAAFSDVEEANAQRLAIEAAEEMGLQARTTRDAETP</sequence>